<dbReference type="GO" id="GO:0004799">
    <property type="term" value="F:thymidylate synthase activity"/>
    <property type="evidence" value="ECO:0007669"/>
    <property type="project" value="TreeGrafter"/>
</dbReference>
<comment type="cofactor">
    <cofactor evidence="1">
        <name>FAD</name>
        <dbReference type="ChEBI" id="CHEBI:57692"/>
    </cofactor>
    <text evidence="1">Binds 4 FAD per tetramer. Each FAD binding site is formed by three monomers.</text>
</comment>
<dbReference type="GO" id="GO:0050660">
    <property type="term" value="F:flavin adenine dinucleotide binding"/>
    <property type="evidence" value="ECO:0007669"/>
    <property type="project" value="UniProtKB-UniRule"/>
</dbReference>
<protein>
    <recommendedName>
        <fullName evidence="1">Flavin-dependent thymidylate synthase</fullName>
        <shortName evidence="1">FDTS</shortName>
        <ecNumber evidence="1">2.1.1.148</ecNumber>
    </recommendedName>
    <alternativeName>
        <fullName evidence="1">FAD-dependent thymidylate synthase</fullName>
    </alternativeName>
    <alternativeName>
        <fullName evidence="1">Thymidylate synthase ThyX</fullName>
        <shortName evidence="1">TS</shortName>
        <shortName evidence="1">TSase</shortName>
    </alternativeName>
</protein>
<keyword evidence="1" id="KW-0545">Nucleotide biosynthesis</keyword>
<dbReference type="EC" id="2.1.1.148" evidence="1"/>
<feature type="binding site" evidence="1">
    <location>
        <position position="68"/>
    </location>
    <ligand>
        <name>FAD</name>
        <dbReference type="ChEBI" id="CHEBI:57692"/>
        <note>ligand shared between neighboring subunits</note>
    </ligand>
</feature>
<dbReference type="PROSITE" id="PS51331">
    <property type="entry name" value="THYX"/>
    <property type="match status" value="1"/>
</dbReference>
<keyword evidence="1" id="KW-0521">NADP</keyword>
<dbReference type="CDD" id="cd20175">
    <property type="entry name" value="ThyX"/>
    <property type="match status" value="1"/>
</dbReference>
<dbReference type="Proteomes" id="UP000002376">
    <property type="component" value="Chromosome"/>
</dbReference>
<feature type="binding site" evidence="1">
    <location>
        <begin position="91"/>
        <end position="93"/>
    </location>
    <ligand>
        <name>FAD</name>
        <dbReference type="ChEBI" id="CHEBI:57692"/>
        <note>ligand shared between neighboring subunits</note>
    </ligand>
</feature>
<evidence type="ECO:0000313" key="3">
    <source>
        <dbReference type="Proteomes" id="UP000002376"/>
    </source>
</evidence>
<comment type="catalytic activity">
    <reaction evidence="1">
        <text>dUMP + (6R)-5,10-methylene-5,6,7,8-tetrahydrofolate + NADPH + H(+) = dTMP + (6S)-5,6,7,8-tetrahydrofolate + NADP(+)</text>
        <dbReference type="Rhea" id="RHEA:29043"/>
        <dbReference type="ChEBI" id="CHEBI:15378"/>
        <dbReference type="ChEBI" id="CHEBI:15636"/>
        <dbReference type="ChEBI" id="CHEBI:57453"/>
        <dbReference type="ChEBI" id="CHEBI:57783"/>
        <dbReference type="ChEBI" id="CHEBI:58349"/>
        <dbReference type="ChEBI" id="CHEBI:63528"/>
        <dbReference type="ChEBI" id="CHEBI:246422"/>
        <dbReference type="EC" id="2.1.1.148"/>
    </reaction>
</comment>
<dbReference type="STRING" id="633148.Tagg_0922"/>
<dbReference type="GeneID" id="9165942"/>
<feature type="binding site" description="in other chain" evidence="1">
    <location>
        <position position="195"/>
    </location>
    <ligand>
        <name>dUMP</name>
        <dbReference type="ChEBI" id="CHEBI:246422"/>
        <note>ligand shared between dimeric partners</note>
    </ligand>
</feature>
<feature type="binding site" description="in other chain" evidence="1">
    <location>
        <begin position="99"/>
        <end position="103"/>
    </location>
    <ligand>
        <name>dUMP</name>
        <dbReference type="ChEBI" id="CHEBI:246422"/>
        <note>ligand shared between dimeric partners</note>
    </ligand>
</feature>
<dbReference type="GO" id="GO:0006235">
    <property type="term" value="P:dTTP biosynthetic process"/>
    <property type="evidence" value="ECO:0007669"/>
    <property type="project" value="UniProtKB-UniRule"/>
</dbReference>
<comment type="function">
    <text evidence="1">Catalyzes the reductive methylation of 2'-deoxyuridine-5'-monophosphate (dUMP) to 2'-deoxythymidine-5'-monophosphate (dTMP) while utilizing 5,10-methylenetetrahydrofolate (mTHF) as the methyl donor, and NADPH and FADH(2) as the reductant.</text>
</comment>
<comment type="subunit">
    <text evidence="1">Homotetramer.</text>
</comment>
<dbReference type="SUPFAM" id="SSF69796">
    <property type="entry name" value="Thymidylate synthase-complementing protein Thy1"/>
    <property type="match status" value="1"/>
</dbReference>
<organism evidence="2 3">
    <name type="scientific">Thermosphaera aggregans (strain DSM 11486 / M11TL)</name>
    <dbReference type="NCBI Taxonomy" id="633148"/>
    <lineage>
        <taxon>Archaea</taxon>
        <taxon>Thermoproteota</taxon>
        <taxon>Thermoprotei</taxon>
        <taxon>Desulfurococcales</taxon>
        <taxon>Desulfurococcaceae</taxon>
        <taxon>Thermosphaera</taxon>
    </lineage>
</organism>
<reference evidence="2 3" key="1">
    <citation type="journal article" date="2010" name="Stand. Genomic Sci.">
        <title>Complete genome sequence of Thermosphaera aggregans type strain (M11TL).</title>
        <authorList>
            <person name="Spring S."/>
            <person name="Rachel R."/>
            <person name="Lapidus A."/>
            <person name="Davenport K."/>
            <person name="Tice H."/>
            <person name="Copeland A."/>
            <person name="Cheng J.F."/>
            <person name="Lucas S."/>
            <person name="Chen F."/>
            <person name="Nolan M."/>
            <person name="Bruce D."/>
            <person name="Goodwin L."/>
            <person name="Pitluck S."/>
            <person name="Ivanova N."/>
            <person name="Mavromatis K."/>
            <person name="Ovchinnikova G."/>
            <person name="Pati A."/>
            <person name="Chen A."/>
            <person name="Palaniappan K."/>
            <person name="Land M."/>
            <person name="Hauser L."/>
            <person name="Chang Y.J."/>
            <person name="Jeffries C.C."/>
            <person name="Brettin T."/>
            <person name="Detter J.C."/>
            <person name="Tapia R."/>
            <person name="Han C."/>
            <person name="Heimerl T."/>
            <person name="Weikl F."/>
            <person name="Brambilla E."/>
            <person name="Goker M."/>
            <person name="Bristow J."/>
            <person name="Eisen J.A."/>
            <person name="Markowitz V."/>
            <person name="Hugenholtz P."/>
            <person name="Kyrpides N.C."/>
            <person name="Klenk H.P."/>
        </authorList>
    </citation>
    <scope>NUCLEOTIDE SEQUENCE [LARGE SCALE GENOMIC DNA]</scope>
    <source>
        <strain evidence="3">DSM 11486 / M11TL</strain>
    </source>
</reference>
<dbReference type="GO" id="GO:0050797">
    <property type="term" value="F:thymidylate synthase (FAD) activity"/>
    <property type="evidence" value="ECO:0007669"/>
    <property type="project" value="UniProtKB-UniRule"/>
</dbReference>
<comment type="pathway">
    <text evidence="1">Pyrimidine metabolism; dTTP biosynthesis.</text>
</comment>
<evidence type="ECO:0000256" key="1">
    <source>
        <dbReference type="HAMAP-Rule" id="MF_01408"/>
    </source>
</evidence>
<dbReference type="PANTHER" id="PTHR34934:SF1">
    <property type="entry name" value="FLAVIN-DEPENDENT THYMIDYLATE SYNTHASE"/>
    <property type="match status" value="1"/>
</dbReference>
<dbReference type="InterPro" id="IPR003669">
    <property type="entry name" value="Thymidylate_synthase_ThyX"/>
</dbReference>
<sequence>MTDVGMGKSHKHLPQVKLVAWLNQADSIIASAAKLTISPRDFTEILEGLSSDKKDSWIRELVSRGHGSPLEHSIYVFEVVCSRACSHQLVRHRHASYSQLSQRYSDKFLRKLVEKASVLINSNVPEGFLEASKLLEEAGLILDDFHTLLDVVSEAYVIPPVVVEMKEAWFLKELLKATATYYRALASQVPYEDARYLLPQAVKTRILVSMNARELLEVFLPLRMCSRAQWEIRMIAWELRNQLVKTHPAIFTYAGPRCVLLENRARISPCNLEDYLEGKCSFTIQRCPELVPKDKIQSCLKSAAHNPAPLDTFSR</sequence>
<dbReference type="GO" id="GO:0032259">
    <property type="term" value="P:methylation"/>
    <property type="evidence" value="ECO:0007669"/>
    <property type="project" value="UniProtKB-KW"/>
</dbReference>
<reference key="3">
    <citation type="submission" date="2010-02" db="EMBL/GenBank/DDBJ databases">
        <title>Complete genome sequence of Thermosphaera aggregans type strain (M11TL).</title>
        <authorList>
            <consortium name="US DOE Joint Genome Institute (JGI-PGF)"/>
            <person name="Spring S."/>
            <person name="Lapidus A."/>
            <person name="Munk C."/>
            <person name="Schroeder M."/>
            <person name="Glavina Del Rio T."/>
            <person name="Tice H."/>
            <person name="Copeland A."/>
            <person name="Cheng J.-F."/>
            <person name="Lucas S."/>
            <person name="Chen F."/>
            <person name="Nolan M."/>
            <person name="Bruce D."/>
            <person name="Goodwin L."/>
            <person name="Pitluck S."/>
            <person name="Ivanova N."/>
            <person name="Mavromatis K."/>
            <person name="Ovchinnikova G."/>
            <person name="Pati A."/>
            <person name="Chen A."/>
            <person name="Palaniappan K."/>
            <person name="Land M."/>
            <person name="Hauser L."/>
            <person name="Chang Y.-J."/>
            <person name="Jeffries C.C."/>
            <person name="Brettin T."/>
            <person name="Detter J.C."/>
            <person name="Tapia R."/>
            <person name="Han C."/>
            <person name="Chain P."/>
            <person name="Heimerl T."/>
            <person name="Weik F."/>
            <person name="Goker M."/>
            <person name="Rachel R."/>
            <person name="Bristow J."/>
            <person name="Eisen J.A."/>
            <person name="Markowitz V."/>
            <person name="Hugenholtz P."/>
            <person name="Kyrpides N.C."/>
            <person name="Klenk H.-P."/>
        </authorList>
    </citation>
    <scope>NUCLEOTIDE SEQUENCE</scope>
    <source>
        <strain>DSM 11486</strain>
    </source>
</reference>
<comment type="similarity">
    <text evidence="1">Belongs to the thymidylate synthase ThyX family.</text>
</comment>
<accession>D5U244</accession>
<keyword evidence="1 2" id="KW-0808">Transferase</keyword>
<keyword evidence="1" id="KW-0285">Flavoprotein</keyword>
<evidence type="ECO:0000313" key="2">
    <source>
        <dbReference type="EMBL" id="ADG91194.1"/>
    </source>
</evidence>
<dbReference type="PANTHER" id="PTHR34934">
    <property type="entry name" value="FLAVIN-DEPENDENT THYMIDYLATE SYNTHASE"/>
    <property type="match status" value="1"/>
</dbReference>
<feature type="binding site" evidence="1">
    <location>
        <begin position="211"/>
        <end position="213"/>
    </location>
    <ligand>
        <name>FAD</name>
        <dbReference type="ChEBI" id="CHEBI:57692"/>
        <note>ligand shared between neighboring subunits</note>
    </ligand>
</feature>
<gene>
    <name evidence="1" type="primary">thyX</name>
    <name evidence="2" type="ordered locus">Tagg_0922</name>
</gene>
<keyword evidence="1 2" id="KW-0489">Methyltransferase</keyword>
<dbReference type="eggNOG" id="arCOG01883">
    <property type="taxonomic scope" value="Archaea"/>
</dbReference>
<dbReference type="HAMAP" id="MF_01408">
    <property type="entry name" value="ThyX"/>
    <property type="match status" value="1"/>
</dbReference>
<feature type="binding site" evidence="1">
    <location>
        <position position="223"/>
    </location>
    <ligand>
        <name>dUMP</name>
        <dbReference type="ChEBI" id="CHEBI:246422"/>
        <note>ligand shared between dimeric partners</note>
    </ligand>
</feature>
<dbReference type="GO" id="GO:0070402">
    <property type="term" value="F:NADPH binding"/>
    <property type="evidence" value="ECO:0007669"/>
    <property type="project" value="TreeGrafter"/>
</dbReference>
<reference evidence="3" key="2">
    <citation type="journal article" date="2010" name="Stand. Genomic Sci.">
        <title>Complete genome sequence of Thermosphaera aggregans type strain (M11TLT).</title>
        <authorList>
            <person name="Spring S."/>
            <person name="Rachel R."/>
            <person name="Lapidus A."/>
            <person name="Davenport K."/>
            <person name="Tice H."/>
            <person name="Copeland A."/>
            <person name="Cheng J.-F."/>
            <person name="Lucas S."/>
            <person name="Chen F."/>
            <person name="Nolan M."/>
            <person name="Bruce D."/>
            <person name="Goodwin L."/>
            <person name="Pitluck S."/>
            <person name="Ivanova N."/>
            <person name="Mavromatis K."/>
            <person name="Ovchinnikova G."/>
            <person name="Pati A."/>
            <person name="Chen A."/>
            <person name="Palaniappan K."/>
            <person name="Land M."/>
            <person name="Hauser L."/>
            <person name="Chang Y.-J."/>
            <person name="Jeffries C.C."/>
            <person name="Brettin T."/>
            <person name="Detter J.C."/>
            <person name="Tapia R."/>
            <person name="Han C."/>
            <person name="Heimerl T."/>
            <person name="Weikl F."/>
            <person name="Brambilla E."/>
            <person name="Goker M."/>
            <person name="Bristow J."/>
            <person name="Eisen J.A."/>
            <person name="Markowitz V."/>
            <person name="Hugenholtz P."/>
            <person name="Kyrpides N.C."/>
            <person name="Klenk H.-P."/>
        </authorList>
    </citation>
    <scope>NUCLEOTIDE SEQUENCE [LARGE SCALE GENOMIC DNA]</scope>
    <source>
        <strain evidence="3">DSM 11486 / M11TL</strain>
    </source>
</reference>
<dbReference type="HOGENOM" id="CLU_077585_0_0_2"/>
<dbReference type="InterPro" id="IPR036098">
    <property type="entry name" value="Thymidylate_synthase_ThyX_sf"/>
</dbReference>
<keyword evidence="1" id="KW-0274">FAD</keyword>
<dbReference type="Pfam" id="PF02511">
    <property type="entry name" value="Thy1"/>
    <property type="match status" value="1"/>
</dbReference>
<feature type="binding site" evidence="1">
    <location>
        <position position="99"/>
    </location>
    <ligand>
        <name>FAD</name>
        <dbReference type="ChEBI" id="CHEBI:57692"/>
        <note>ligand shared between neighboring subunits</note>
    </ligand>
</feature>
<dbReference type="RefSeq" id="WP_013129787.1">
    <property type="nucleotide sequence ID" value="NC_014160.1"/>
</dbReference>
<dbReference type="GO" id="GO:0006231">
    <property type="term" value="P:dTMP biosynthetic process"/>
    <property type="evidence" value="ECO:0007669"/>
    <property type="project" value="UniProtKB-UniRule"/>
</dbReference>
<comment type="caution">
    <text evidence="1">Lacks conserved residue(s) required for the propagation of feature annotation.</text>
</comment>
<dbReference type="UniPathway" id="UPA00575"/>
<dbReference type="Gene3D" id="3.30.1360.170">
    <property type="match status" value="1"/>
</dbReference>
<feature type="active site" description="Involved in ionization of N3 of dUMP, leading to its activation" evidence="1">
    <location>
        <position position="223"/>
    </location>
</feature>
<dbReference type="AlphaFoldDB" id="D5U244"/>
<dbReference type="NCBIfam" id="TIGR02170">
    <property type="entry name" value="thyX"/>
    <property type="match status" value="1"/>
</dbReference>
<feature type="binding site" evidence="1">
    <location>
        <begin position="88"/>
        <end position="91"/>
    </location>
    <ligand>
        <name>dUMP</name>
        <dbReference type="ChEBI" id="CHEBI:246422"/>
        <note>ligand shared between dimeric partners</note>
    </ligand>
</feature>
<proteinExistence type="inferred from homology"/>
<name>D5U244_THEAM</name>
<dbReference type="KEGG" id="tag:Tagg_0922"/>
<dbReference type="EMBL" id="CP001939">
    <property type="protein sequence ID" value="ADG91194.1"/>
    <property type="molecule type" value="Genomic_DNA"/>
</dbReference>
<keyword evidence="3" id="KW-1185">Reference proteome</keyword>